<name>A0ABS1HEH1_9BACT</name>
<accession>A0ABS1HEH1</accession>
<dbReference type="CDD" id="cd12843">
    <property type="entry name" value="Bvu_2165_C_like"/>
    <property type="match status" value="1"/>
</dbReference>
<dbReference type="EMBL" id="JAENRR010000002">
    <property type="protein sequence ID" value="MBK3516020.1"/>
    <property type="molecule type" value="Genomic_DNA"/>
</dbReference>
<dbReference type="Proteomes" id="UP000605676">
    <property type="component" value="Unassembled WGS sequence"/>
</dbReference>
<proteinExistence type="predicted"/>
<evidence type="ECO:0000259" key="2">
    <source>
        <dbReference type="Pfam" id="PF14848"/>
    </source>
</evidence>
<keyword evidence="4" id="KW-1185">Reference proteome</keyword>
<organism evidence="3 4">
    <name type="scientific">Carboxylicivirga marina</name>
    <dbReference type="NCBI Taxonomy" id="2800988"/>
    <lineage>
        <taxon>Bacteria</taxon>
        <taxon>Pseudomonadati</taxon>
        <taxon>Bacteroidota</taxon>
        <taxon>Bacteroidia</taxon>
        <taxon>Marinilabiliales</taxon>
        <taxon>Marinilabiliaceae</taxon>
        <taxon>Carboxylicivirga</taxon>
    </lineage>
</organism>
<dbReference type="InterPro" id="IPR027824">
    <property type="entry name" value="DUF4469"/>
</dbReference>
<dbReference type="Pfam" id="PF14848">
    <property type="entry name" value="HU-DNA_bdg"/>
    <property type="match status" value="1"/>
</dbReference>
<gene>
    <name evidence="3" type="ORF">JIV24_01625</name>
</gene>
<sequence length="237" mass="25838">MQNLNLWLYDNQLTEDPNDYFGKVKSNGHISNADVARLIVEDGSEHKEETIYNIITVSDRLKAKLLAQGYSLNTPLCYGRIGVTGVFEGSAAKFEKEKHKLTANFTQGAELRATLETIAVDVLGVASTGPVIGKVEDSYTGLFDSVITPNNVIKIAGSRIKLEGDNTNIGLFFKSVTDGVKTKAEQIITNERSELLVMVPGLNKGEYELELSTQGSGGGTLLKEARTITFEHILVVE</sequence>
<evidence type="ECO:0000313" key="4">
    <source>
        <dbReference type="Proteomes" id="UP000605676"/>
    </source>
</evidence>
<comment type="caution">
    <text evidence="3">The sequence shown here is derived from an EMBL/GenBank/DDBJ whole genome shotgun (WGS) entry which is preliminary data.</text>
</comment>
<dbReference type="Pfam" id="PF14734">
    <property type="entry name" value="DUF4469"/>
    <property type="match status" value="1"/>
</dbReference>
<dbReference type="Gene3D" id="2.70.50.70">
    <property type="match status" value="1"/>
</dbReference>
<reference evidence="3 4" key="1">
    <citation type="submission" date="2021-01" db="EMBL/GenBank/DDBJ databases">
        <title>Carboxyliciviraga sp.nov., isolated from coastal sediments.</title>
        <authorList>
            <person name="Lu D."/>
            <person name="Zhang T."/>
        </authorList>
    </citation>
    <scope>NUCLEOTIDE SEQUENCE [LARGE SCALE GENOMIC DNA]</scope>
    <source>
        <strain evidence="3 4">N1Y132</strain>
    </source>
</reference>
<evidence type="ECO:0000259" key="1">
    <source>
        <dbReference type="Pfam" id="PF14734"/>
    </source>
</evidence>
<evidence type="ECO:0000313" key="3">
    <source>
        <dbReference type="EMBL" id="MBK3516020.1"/>
    </source>
</evidence>
<dbReference type="RefSeq" id="WP_200463251.1">
    <property type="nucleotide sequence ID" value="NZ_JAENRR010000002.1"/>
</dbReference>
<dbReference type="CDD" id="cd13833">
    <property type="entry name" value="HU_IHF_like"/>
    <property type="match status" value="1"/>
</dbReference>
<feature type="domain" description="Bvu-2165-like IHF-HU-like DNA-binding" evidence="2">
    <location>
        <begin position="4"/>
        <end position="125"/>
    </location>
</feature>
<protein>
    <submittedName>
        <fullName evidence="3">DUF4469 domain-containing protein</fullName>
    </submittedName>
</protein>
<dbReference type="InterPro" id="IPR049893">
    <property type="entry name" value="Bvu_2165-like_IHF-HU-DNA_bdg"/>
</dbReference>
<feature type="domain" description="DUF4469" evidence="1">
    <location>
        <begin position="132"/>
        <end position="228"/>
    </location>
</feature>